<accession>A0A1I4SAN3</accession>
<dbReference type="InterPro" id="IPR005776">
    <property type="entry name" value="OadA"/>
</dbReference>
<dbReference type="SUPFAM" id="SSF89000">
    <property type="entry name" value="post-HMGL domain-like"/>
    <property type="match status" value="1"/>
</dbReference>
<dbReference type="Proteomes" id="UP000198535">
    <property type="component" value="Unassembled WGS sequence"/>
</dbReference>
<dbReference type="GO" id="GO:0004736">
    <property type="term" value="F:pyruvate carboxylase activity"/>
    <property type="evidence" value="ECO:0007669"/>
    <property type="project" value="TreeGrafter"/>
</dbReference>
<dbReference type="Gene3D" id="3.20.20.70">
    <property type="entry name" value="Aldolase class I"/>
    <property type="match status" value="1"/>
</dbReference>
<dbReference type="InterPro" id="IPR055268">
    <property type="entry name" value="PCB-like"/>
</dbReference>
<dbReference type="InterPro" id="IPR000891">
    <property type="entry name" value="PYR_CT"/>
</dbReference>
<keyword evidence="6" id="KW-1185">Reference proteome</keyword>
<dbReference type="InterPro" id="IPR011053">
    <property type="entry name" value="Single_hybrid_motif"/>
</dbReference>
<dbReference type="Pfam" id="PF02436">
    <property type="entry name" value="PYC_OADA"/>
    <property type="match status" value="1"/>
</dbReference>
<dbReference type="Pfam" id="PF00682">
    <property type="entry name" value="HMGL-like"/>
    <property type="match status" value="1"/>
</dbReference>
<dbReference type="GO" id="GO:0008948">
    <property type="term" value="F:oxaloacetate decarboxylase activity"/>
    <property type="evidence" value="ECO:0007669"/>
    <property type="project" value="InterPro"/>
</dbReference>
<dbReference type="InterPro" id="IPR000089">
    <property type="entry name" value="Biotin_lipoyl"/>
</dbReference>
<dbReference type="GO" id="GO:0006094">
    <property type="term" value="P:gluconeogenesis"/>
    <property type="evidence" value="ECO:0007669"/>
    <property type="project" value="TreeGrafter"/>
</dbReference>
<dbReference type="PANTHER" id="PTHR43778:SF2">
    <property type="entry name" value="PYRUVATE CARBOXYLASE, MITOCHONDRIAL"/>
    <property type="match status" value="1"/>
</dbReference>
<evidence type="ECO:0000259" key="3">
    <source>
        <dbReference type="PROSITE" id="PS50968"/>
    </source>
</evidence>
<dbReference type="PROSITE" id="PS50991">
    <property type="entry name" value="PYR_CT"/>
    <property type="match status" value="1"/>
</dbReference>
<dbReference type="InterPro" id="IPR001882">
    <property type="entry name" value="Biotin_BS"/>
</dbReference>
<comment type="cofactor">
    <cofactor evidence="1">
        <name>Co(2+)</name>
        <dbReference type="ChEBI" id="CHEBI:48828"/>
    </cofactor>
</comment>
<dbReference type="NCBIfam" id="NF008985">
    <property type="entry name" value="PRK12331.1"/>
    <property type="match status" value="1"/>
</dbReference>
<name>A0A1I4SAN3_9EURY</name>
<dbReference type="PROSITE" id="PS00188">
    <property type="entry name" value="BIOTIN"/>
    <property type="match status" value="1"/>
</dbReference>
<evidence type="ECO:0000313" key="6">
    <source>
        <dbReference type="Proteomes" id="UP000198535"/>
    </source>
</evidence>
<feature type="domain" description="Lipoyl-binding" evidence="3">
    <location>
        <begin position="495"/>
        <end position="575"/>
    </location>
</feature>
<keyword evidence="2" id="KW-0092">Biotin</keyword>
<dbReference type="GO" id="GO:0005737">
    <property type="term" value="C:cytoplasm"/>
    <property type="evidence" value="ECO:0007669"/>
    <property type="project" value="TreeGrafter"/>
</dbReference>
<dbReference type="SUPFAM" id="SSF51569">
    <property type="entry name" value="Aldolase"/>
    <property type="match status" value="1"/>
</dbReference>
<dbReference type="NCBIfam" id="TIGR01108">
    <property type="entry name" value="oadA"/>
    <property type="match status" value="1"/>
</dbReference>
<sequence>MKVKITETILRDAHQSLIATRMRTRNMLPIVDKLDEVGYYSLEMWGGATFDSSIRYLNEDPWERLRELKKHMKETPAQMLLRGQNLVGYRHYSDDVVEKFVKKAYENGIDIFRVFDAVNDVRNMEKAITVAKKEGAHVQGTIAYTISPVHTIDKYVELATSLAELECDSICIKDMAGLISPQQAYDLVKALKAEVNLPVDLHAHCTSGMAPMSYTAACRAGVDILDTALSPFAWGTSQPPTESIVASLAETKRSTGLDLELISEISQYFKEIKEQYRCILDPISEQIDTNVLLYQIPGGMLSNLVSQLKEQDALDKFDEVLKEMPQVRKELGYPPLVTPTSQIVGTQAVLNVLMGERYKVIPKEVKDYVRGLYGRPPQAISAEIIAKIIGDEEPITCRPADLIQPEYEKAKKEAEEMGIVSKEEDILTYALYPAIAPAFLKGELEEEELTPIMEKKNPCATPDLSGIPTDYEVEIDGEVFAVKVNPVGGSVKVVSAEEKPSADSVAGAVTSHMQGMVLSIKAKIGDTIEEGDTVCVIEAMKMENAIHAPHGGTVKAILIAEGDAVKSGDVLMSIE</sequence>
<protein>
    <submittedName>
        <fullName evidence="5">Pyruvate carboxylase subunit B</fullName>
    </submittedName>
</protein>
<dbReference type="CDD" id="cd07937">
    <property type="entry name" value="DRE_TIM_PC_TC_5S"/>
    <property type="match status" value="1"/>
</dbReference>
<dbReference type="GO" id="GO:0006814">
    <property type="term" value="P:sodium ion transport"/>
    <property type="evidence" value="ECO:0007669"/>
    <property type="project" value="InterPro"/>
</dbReference>
<dbReference type="Gene3D" id="2.40.50.100">
    <property type="match status" value="1"/>
</dbReference>
<dbReference type="OrthoDB" id="6555at2157"/>
<keyword evidence="5" id="KW-0670">Pyruvate</keyword>
<gene>
    <name evidence="5" type="ORF">SAMN04488696_1860</name>
</gene>
<evidence type="ECO:0000259" key="4">
    <source>
        <dbReference type="PROSITE" id="PS50991"/>
    </source>
</evidence>
<dbReference type="Pfam" id="PF00364">
    <property type="entry name" value="Biotin_lipoyl"/>
    <property type="match status" value="1"/>
</dbReference>
<dbReference type="EMBL" id="FOUJ01000003">
    <property type="protein sequence ID" value="SFM61323.1"/>
    <property type="molecule type" value="Genomic_DNA"/>
</dbReference>
<evidence type="ECO:0000313" key="5">
    <source>
        <dbReference type="EMBL" id="SFM61323.1"/>
    </source>
</evidence>
<dbReference type="SUPFAM" id="SSF51230">
    <property type="entry name" value="Single hybrid motif"/>
    <property type="match status" value="1"/>
</dbReference>
<dbReference type="STRING" id="487685.SAMN04488696_1860"/>
<dbReference type="InterPro" id="IPR003379">
    <property type="entry name" value="Carboxylase_cons_dom"/>
</dbReference>
<dbReference type="NCBIfam" id="NF006761">
    <property type="entry name" value="PRK09282.1"/>
    <property type="match status" value="1"/>
</dbReference>
<dbReference type="AlphaFoldDB" id="A0A1I4SAN3"/>
<dbReference type="CDD" id="cd06850">
    <property type="entry name" value="biotinyl_domain"/>
    <property type="match status" value="1"/>
</dbReference>
<dbReference type="PANTHER" id="PTHR43778">
    <property type="entry name" value="PYRUVATE CARBOXYLASE"/>
    <property type="match status" value="1"/>
</dbReference>
<evidence type="ECO:0000256" key="2">
    <source>
        <dbReference type="ARBA" id="ARBA00023267"/>
    </source>
</evidence>
<dbReference type="InterPro" id="IPR013785">
    <property type="entry name" value="Aldolase_TIM"/>
</dbReference>
<feature type="domain" description="Pyruvate carboxyltransferase" evidence="4">
    <location>
        <begin position="3"/>
        <end position="263"/>
    </location>
</feature>
<reference evidence="6" key="1">
    <citation type="submission" date="2016-10" db="EMBL/GenBank/DDBJ databases">
        <authorList>
            <person name="Varghese N."/>
            <person name="Submissions S."/>
        </authorList>
    </citation>
    <scope>NUCLEOTIDE SEQUENCE [LARGE SCALE GENOMIC DNA]</scope>
    <source>
        <strain evidence="6">Mob M</strain>
    </source>
</reference>
<dbReference type="FunFam" id="2.40.50.100:FF:000003">
    <property type="entry name" value="Acetyl-CoA carboxylase biotin carboxyl carrier protein"/>
    <property type="match status" value="1"/>
</dbReference>
<proteinExistence type="predicted"/>
<dbReference type="PROSITE" id="PS50968">
    <property type="entry name" value="BIOTINYL_LIPOYL"/>
    <property type="match status" value="1"/>
</dbReference>
<organism evidence="5 6">
    <name type="scientific">Methanolobus profundi</name>
    <dbReference type="NCBI Taxonomy" id="487685"/>
    <lineage>
        <taxon>Archaea</taxon>
        <taxon>Methanobacteriati</taxon>
        <taxon>Methanobacteriota</taxon>
        <taxon>Stenosarchaea group</taxon>
        <taxon>Methanomicrobia</taxon>
        <taxon>Methanosarcinales</taxon>
        <taxon>Methanosarcinaceae</taxon>
        <taxon>Methanolobus</taxon>
    </lineage>
</organism>
<evidence type="ECO:0000256" key="1">
    <source>
        <dbReference type="ARBA" id="ARBA00001941"/>
    </source>
</evidence>
<dbReference type="RefSeq" id="WP_091936235.1">
    <property type="nucleotide sequence ID" value="NZ_FOUJ01000003.1"/>
</dbReference>